<feature type="region of interest" description="Disordered" evidence="1">
    <location>
        <begin position="1"/>
        <end position="52"/>
    </location>
</feature>
<dbReference type="Proteomes" id="UP000092445">
    <property type="component" value="Unassembled WGS sequence"/>
</dbReference>
<reference evidence="3" key="1">
    <citation type="submission" date="2014-03" db="EMBL/GenBank/DDBJ databases">
        <authorList>
            <person name="Aksoy S."/>
            <person name="Warren W."/>
            <person name="Wilson R.K."/>
        </authorList>
    </citation>
    <scope>NUCLEOTIDE SEQUENCE [LARGE SCALE GENOMIC DNA]</scope>
    <source>
        <strain evidence="3">IAEA</strain>
    </source>
</reference>
<keyword evidence="3" id="KW-1185">Reference proteome</keyword>
<dbReference type="VEuPathDB" id="VectorBase:GPAI023160"/>
<protein>
    <submittedName>
        <fullName evidence="2">Uncharacterized protein</fullName>
    </submittedName>
</protein>
<evidence type="ECO:0000313" key="3">
    <source>
        <dbReference type="Proteomes" id="UP000092445"/>
    </source>
</evidence>
<dbReference type="EnsemblMetazoa" id="GPAI023160-RA">
    <property type="protein sequence ID" value="GPAI023160-PA"/>
    <property type="gene ID" value="GPAI023160"/>
</dbReference>
<accession>A0A1A9ZRY0</accession>
<evidence type="ECO:0000313" key="2">
    <source>
        <dbReference type="EnsemblMetazoa" id="GPAI023160-PA"/>
    </source>
</evidence>
<name>A0A1A9ZRY0_GLOPL</name>
<dbReference type="AlphaFoldDB" id="A0A1A9ZRY0"/>
<organism evidence="2 3">
    <name type="scientific">Glossina pallidipes</name>
    <name type="common">Tsetse fly</name>
    <dbReference type="NCBI Taxonomy" id="7398"/>
    <lineage>
        <taxon>Eukaryota</taxon>
        <taxon>Metazoa</taxon>
        <taxon>Ecdysozoa</taxon>
        <taxon>Arthropoda</taxon>
        <taxon>Hexapoda</taxon>
        <taxon>Insecta</taxon>
        <taxon>Pterygota</taxon>
        <taxon>Neoptera</taxon>
        <taxon>Endopterygota</taxon>
        <taxon>Diptera</taxon>
        <taxon>Brachycera</taxon>
        <taxon>Muscomorpha</taxon>
        <taxon>Hippoboscoidea</taxon>
        <taxon>Glossinidae</taxon>
        <taxon>Glossina</taxon>
    </lineage>
</organism>
<sequence>MCNGGRRFSSKNFKEETELGEKHTDCGGRSLAGPEPVVSASHVSTSSESTSDRLFANNRRGLKLFSKLGTAPSLRPLPRFTVIVAAVFGSLLIDIEAGESVEWLFIFVGADVLESCKSLSSTSEAVFASHFNLELSGFSSHFFFKLFASRSTFTLDANVFCRQSFTDDCEIFTGGGLTFVESCAFELVDSNFDEGMSLTFCTIELALASLSSADSGFVFVGFVSLKAELPFVGLSFASIDCFAFSLELDIVCGGSEIISESALSDTFGVASATLGSSLFGTLEQGLAFGIKLALDFLQRPKDLGASILTSALCTYVILVTILPIGRLDLADSAPVLYEVDILCAAELIFEEQEAFKFNSSCDNSIDDFSVIDCDIFDREAIKSTAEKVSFILGSLTISTEADFVNGTSVSISLFIELTATFVNLRIKRFDSPGFDEIEGDELVLAFGIISLHFTSVDGSSFNGPTVDSAITFEAQKIRASAVLHMYFVAVNMIRFVVDVANSNFCLHLPSKRTLASTKMTSASTKMPLA</sequence>
<feature type="compositionally biased region" description="Basic and acidic residues" evidence="1">
    <location>
        <begin position="12"/>
        <end position="26"/>
    </location>
</feature>
<proteinExistence type="predicted"/>
<reference evidence="2" key="2">
    <citation type="submission" date="2020-05" db="UniProtKB">
        <authorList>
            <consortium name="EnsemblMetazoa"/>
        </authorList>
    </citation>
    <scope>IDENTIFICATION</scope>
    <source>
        <strain evidence="2">IAEA</strain>
    </source>
</reference>
<feature type="compositionally biased region" description="Low complexity" evidence="1">
    <location>
        <begin position="37"/>
        <end position="49"/>
    </location>
</feature>
<evidence type="ECO:0000256" key="1">
    <source>
        <dbReference type="SAM" id="MobiDB-lite"/>
    </source>
</evidence>